<keyword evidence="3" id="KW-1185">Reference proteome</keyword>
<dbReference type="EMBL" id="CAFZ01001520">
    <property type="protein sequence ID" value="CCA77359.1"/>
    <property type="molecule type" value="Genomic_DNA"/>
</dbReference>
<organism evidence="2 3">
    <name type="scientific">Serendipita indica (strain DSM 11827)</name>
    <name type="common">Root endophyte fungus</name>
    <name type="synonym">Piriformospora indica</name>
    <dbReference type="NCBI Taxonomy" id="1109443"/>
    <lineage>
        <taxon>Eukaryota</taxon>
        <taxon>Fungi</taxon>
        <taxon>Dikarya</taxon>
        <taxon>Basidiomycota</taxon>
        <taxon>Agaricomycotina</taxon>
        <taxon>Agaricomycetes</taxon>
        <taxon>Sebacinales</taxon>
        <taxon>Serendipitaceae</taxon>
        <taxon>Serendipita</taxon>
    </lineage>
</organism>
<dbReference type="HOGENOM" id="CLU_3175604_0_0_1"/>
<feature type="chain" id="PRO_5003469545" evidence="1">
    <location>
        <begin position="18"/>
        <end position="47"/>
    </location>
</feature>
<sequence>MKFTALIALLFASAVVAAPIIDLNAREANPNPEADAEPCCPTCAKCW</sequence>
<reference evidence="2 3" key="1">
    <citation type="journal article" date="2011" name="PLoS Pathog.">
        <title>Endophytic Life Strategies Decoded by Genome and Transcriptome Analyses of the Mutualistic Root Symbiont Piriformospora indica.</title>
        <authorList>
            <person name="Zuccaro A."/>
            <person name="Lahrmann U."/>
            <person name="Guldener U."/>
            <person name="Langen G."/>
            <person name="Pfiffi S."/>
            <person name="Biedenkopf D."/>
            <person name="Wong P."/>
            <person name="Samans B."/>
            <person name="Grimm C."/>
            <person name="Basiewicz M."/>
            <person name="Murat C."/>
            <person name="Martin F."/>
            <person name="Kogel K.H."/>
        </authorList>
    </citation>
    <scope>NUCLEOTIDE SEQUENCE [LARGE SCALE GENOMIC DNA]</scope>
    <source>
        <strain evidence="2 3">DSM 11827</strain>
    </source>
</reference>
<dbReference type="AlphaFoldDB" id="G4U1B6"/>
<evidence type="ECO:0000313" key="2">
    <source>
        <dbReference type="EMBL" id="CCA77359.1"/>
    </source>
</evidence>
<accession>G4U1B6</accession>
<dbReference type="Proteomes" id="UP000007148">
    <property type="component" value="Unassembled WGS sequence"/>
</dbReference>
<evidence type="ECO:0000313" key="3">
    <source>
        <dbReference type="Proteomes" id="UP000007148"/>
    </source>
</evidence>
<protein>
    <submittedName>
        <fullName evidence="2">Uncharacterized protein</fullName>
    </submittedName>
</protein>
<proteinExistence type="predicted"/>
<keyword evidence="1" id="KW-0732">Signal</keyword>
<evidence type="ECO:0000256" key="1">
    <source>
        <dbReference type="SAM" id="SignalP"/>
    </source>
</evidence>
<dbReference type="InParanoid" id="G4U1B6"/>
<feature type="signal peptide" evidence="1">
    <location>
        <begin position="1"/>
        <end position="17"/>
    </location>
</feature>
<gene>
    <name evidence="2" type="ORF">PIIN_11336</name>
</gene>
<name>G4U1B6_SERID</name>
<comment type="caution">
    <text evidence="2">The sequence shown here is derived from an EMBL/GenBank/DDBJ whole genome shotgun (WGS) entry which is preliminary data.</text>
</comment>